<evidence type="ECO:0000313" key="2">
    <source>
        <dbReference type="EMBL" id="TDO26721.1"/>
    </source>
</evidence>
<dbReference type="Proteomes" id="UP000295741">
    <property type="component" value="Unassembled WGS sequence"/>
</dbReference>
<keyword evidence="3" id="KW-1185">Reference proteome</keyword>
<proteinExistence type="predicted"/>
<evidence type="ECO:0000256" key="1">
    <source>
        <dbReference type="SAM" id="Coils"/>
    </source>
</evidence>
<dbReference type="OrthoDB" id="1467932at2"/>
<evidence type="ECO:0000313" key="3">
    <source>
        <dbReference type="Proteomes" id="UP000295741"/>
    </source>
</evidence>
<sequence length="95" mass="10959">MLDLDLHIKAVQDKLQLLLKSHQLLARENQRLQKELEKSQQQMVQRDEQILGLQQQVDALKLGTSAQSPEEKALLEKRINGYLKEIDKCLALLNT</sequence>
<protein>
    <recommendedName>
        <fullName evidence="4">Cell division protein ZapB</fullName>
    </recommendedName>
</protein>
<reference evidence="2 3" key="1">
    <citation type="submission" date="2019-03" db="EMBL/GenBank/DDBJ databases">
        <title>Genomic Encyclopedia of Archaeal and Bacterial Type Strains, Phase II (KMG-II): from individual species to whole genera.</title>
        <authorList>
            <person name="Goeker M."/>
        </authorList>
    </citation>
    <scope>NUCLEOTIDE SEQUENCE [LARGE SCALE GENOMIC DNA]</scope>
    <source>
        <strain evidence="2 3">DSM 28323</strain>
    </source>
</reference>
<dbReference type="RefSeq" id="WP_133474602.1">
    <property type="nucleotide sequence ID" value="NZ_SNWP01000011.1"/>
</dbReference>
<keyword evidence="1" id="KW-0175">Coiled coil</keyword>
<accession>A0A4R6IWJ7</accession>
<dbReference type="EMBL" id="SNWP01000011">
    <property type="protein sequence ID" value="TDO26721.1"/>
    <property type="molecule type" value="Genomic_DNA"/>
</dbReference>
<gene>
    <name evidence="2" type="ORF">BC659_2030</name>
</gene>
<comment type="caution">
    <text evidence="2">The sequence shown here is derived from an EMBL/GenBank/DDBJ whole genome shotgun (WGS) entry which is preliminary data.</text>
</comment>
<name>A0A4R6IWJ7_9BACT</name>
<dbReference type="AlphaFoldDB" id="A0A4R6IWJ7"/>
<feature type="coiled-coil region" evidence="1">
    <location>
        <begin position="15"/>
        <end position="49"/>
    </location>
</feature>
<evidence type="ECO:0008006" key="4">
    <source>
        <dbReference type="Google" id="ProtNLM"/>
    </source>
</evidence>
<organism evidence="2 3">
    <name type="scientific">Sediminibacterium goheungense</name>
    <dbReference type="NCBI Taxonomy" id="1086393"/>
    <lineage>
        <taxon>Bacteria</taxon>
        <taxon>Pseudomonadati</taxon>
        <taxon>Bacteroidota</taxon>
        <taxon>Chitinophagia</taxon>
        <taxon>Chitinophagales</taxon>
        <taxon>Chitinophagaceae</taxon>
        <taxon>Sediminibacterium</taxon>
    </lineage>
</organism>